<evidence type="ECO:0000313" key="6">
    <source>
        <dbReference type="Proteomes" id="UP000321104"/>
    </source>
</evidence>
<feature type="signal peptide" evidence="1">
    <location>
        <begin position="1"/>
        <end position="22"/>
    </location>
</feature>
<evidence type="ECO:0000313" key="3">
    <source>
        <dbReference type="EMBL" id="GAN63833.1"/>
    </source>
</evidence>
<dbReference type="EMBL" id="BAMW01000045">
    <property type="protein sequence ID" value="GAN63833.1"/>
    <property type="molecule type" value="Genomic_DNA"/>
</dbReference>
<dbReference type="GO" id="GO:0008933">
    <property type="term" value="F:peptidoglycan lytic transglycosylase activity"/>
    <property type="evidence" value="ECO:0007669"/>
    <property type="project" value="TreeGrafter"/>
</dbReference>
<dbReference type="Proteomes" id="UP000032673">
    <property type="component" value="Unassembled WGS sequence"/>
</dbReference>
<dbReference type="Proteomes" id="UP000321104">
    <property type="component" value="Unassembled WGS sequence"/>
</dbReference>
<proteinExistence type="predicted"/>
<evidence type="ECO:0000313" key="4">
    <source>
        <dbReference type="EMBL" id="GEN02649.1"/>
    </source>
</evidence>
<accession>A0A6N3T5H4</accession>
<dbReference type="NCBIfam" id="TIGR02283">
    <property type="entry name" value="MltB_2"/>
    <property type="match status" value="1"/>
</dbReference>
<dbReference type="Gene3D" id="1.10.8.350">
    <property type="entry name" value="Bacterial muramidase"/>
    <property type="match status" value="1"/>
</dbReference>
<feature type="domain" description="Transglycosylase SLT" evidence="2">
    <location>
        <begin position="45"/>
        <end position="334"/>
    </location>
</feature>
<protein>
    <submittedName>
        <fullName evidence="3 4">Murein transglycosylase</fullName>
    </submittedName>
</protein>
<evidence type="ECO:0000256" key="1">
    <source>
        <dbReference type="SAM" id="SignalP"/>
    </source>
</evidence>
<dbReference type="FunFam" id="1.10.8.350:FF:000001">
    <property type="entry name" value="Lytic murein transglycosylase B"/>
    <property type="match status" value="1"/>
</dbReference>
<keyword evidence="5" id="KW-1185">Reference proteome</keyword>
<dbReference type="InterPro" id="IPR031304">
    <property type="entry name" value="SLT_2"/>
</dbReference>
<keyword evidence="1" id="KW-0732">Signal</keyword>
<dbReference type="PANTHER" id="PTHR30163">
    <property type="entry name" value="MEMBRANE-BOUND LYTIC MUREIN TRANSGLYCOSYLASE B"/>
    <property type="match status" value="1"/>
</dbReference>
<name>A0A6N3T5H4_9PROT</name>
<dbReference type="InterPro" id="IPR023346">
    <property type="entry name" value="Lysozyme-like_dom_sf"/>
</dbReference>
<sequence length="338" mass="36442">MMLRRRGLVCGAVSTLVVPVFARESVAKTLHKAAAKPAASGDYATFLAGVRREAIQQGLSASIVDDALALTAEPNAKVLKADRHQPEFTLTWAQYKDRVITDKKISDGQAAVSQRSGLLNQISKVYGVDKGVIAGIWGLESAYGTKMGTYHVVDALATLAYDGRRSAFFRAELFKALQILNQGDITPSGMLGSYAGAMGQPQFMPSAYERYAASFPAGGRRDIWNNEADVFASIGNYLAKCHWQDGEPWGEPVQVPDTLEQNQIGRTQTHPTSYWSGLGVRPVMGGSFVGSGLEGAIVRPDGPGGEAYMIYHNFNVIRRYNPSDFYALGVGLLGSAIV</sequence>
<dbReference type="Pfam" id="PF13406">
    <property type="entry name" value="SLT_2"/>
    <property type="match status" value="1"/>
</dbReference>
<dbReference type="Gene3D" id="1.10.530.10">
    <property type="match status" value="1"/>
</dbReference>
<dbReference type="EMBL" id="BJXQ01000003">
    <property type="protein sequence ID" value="GEN02649.1"/>
    <property type="molecule type" value="Genomic_DNA"/>
</dbReference>
<evidence type="ECO:0000313" key="5">
    <source>
        <dbReference type="Proteomes" id="UP000032673"/>
    </source>
</evidence>
<evidence type="ECO:0000259" key="2">
    <source>
        <dbReference type="Pfam" id="PF13406"/>
    </source>
</evidence>
<comment type="caution">
    <text evidence="4">The sequence shown here is derived from an EMBL/GenBank/DDBJ whole genome shotgun (WGS) entry which is preliminary data.</text>
</comment>
<dbReference type="GO" id="GO:0009253">
    <property type="term" value="P:peptidoglycan catabolic process"/>
    <property type="evidence" value="ECO:0007669"/>
    <property type="project" value="TreeGrafter"/>
</dbReference>
<reference evidence="3 5" key="1">
    <citation type="submission" date="2012-11" db="EMBL/GenBank/DDBJ databases">
        <title>Whole genome sequence of Acetobacter indonesiensis 5H-1.</title>
        <authorList>
            <person name="Azuma Y."/>
            <person name="Higashiura N."/>
            <person name="Hirakawa H."/>
            <person name="Matsushita K."/>
        </authorList>
    </citation>
    <scope>NUCLEOTIDE SEQUENCE [LARGE SCALE GENOMIC DNA]</scope>
    <source>
        <strain evidence="3 5">5H-1</strain>
    </source>
</reference>
<feature type="chain" id="PRO_5027018475" evidence="1">
    <location>
        <begin position="23"/>
        <end position="338"/>
    </location>
</feature>
<reference evidence="4 6" key="2">
    <citation type="submission" date="2019-07" db="EMBL/GenBank/DDBJ databases">
        <title>Whole genome shotgun sequence of Acetobacter indonesiensis NBRC 16471.</title>
        <authorList>
            <person name="Hosoyama A."/>
            <person name="Uohara A."/>
            <person name="Ohji S."/>
            <person name="Ichikawa N."/>
        </authorList>
    </citation>
    <scope>NUCLEOTIDE SEQUENCE [LARGE SCALE GENOMIC DNA]</scope>
    <source>
        <strain evidence="4 6">NBRC 16471</strain>
    </source>
</reference>
<dbReference type="SUPFAM" id="SSF53955">
    <property type="entry name" value="Lysozyme-like"/>
    <property type="match status" value="1"/>
</dbReference>
<gene>
    <name evidence="4" type="primary">MltB</name>
    <name evidence="3" type="ORF">Abin_047_087</name>
    <name evidence="4" type="ORF">AIN02nite_06740</name>
</gene>
<organism evidence="4 6">
    <name type="scientific">Acetobacter indonesiensis</name>
    <dbReference type="NCBI Taxonomy" id="104101"/>
    <lineage>
        <taxon>Bacteria</taxon>
        <taxon>Pseudomonadati</taxon>
        <taxon>Pseudomonadota</taxon>
        <taxon>Alphaproteobacteria</taxon>
        <taxon>Acetobacterales</taxon>
        <taxon>Acetobacteraceae</taxon>
        <taxon>Acetobacter</taxon>
    </lineage>
</organism>
<dbReference type="PANTHER" id="PTHR30163:SF8">
    <property type="entry name" value="LYTIC MUREIN TRANSGLYCOSYLASE"/>
    <property type="match status" value="1"/>
</dbReference>
<dbReference type="AlphaFoldDB" id="A0A6N3T5H4"/>
<dbReference type="InterPro" id="IPR011970">
    <property type="entry name" value="MltB_2"/>
</dbReference>
<dbReference type="InterPro" id="IPR043426">
    <property type="entry name" value="MltB-like"/>
</dbReference>